<evidence type="ECO:0000313" key="2">
    <source>
        <dbReference type="Proteomes" id="UP000054324"/>
    </source>
</evidence>
<organism evidence="1 2">
    <name type="scientific">Opisthorchis viverrini</name>
    <name type="common">Southeast Asian liver fluke</name>
    <dbReference type="NCBI Taxonomy" id="6198"/>
    <lineage>
        <taxon>Eukaryota</taxon>
        <taxon>Metazoa</taxon>
        <taxon>Spiralia</taxon>
        <taxon>Lophotrochozoa</taxon>
        <taxon>Platyhelminthes</taxon>
        <taxon>Trematoda</taxon>
        <taxon>Digenea</taxon>
        <taxon>Opisthorchiida</taxon>
        <taxon>Opisthorchiata</taxon>
        <taxon>Opisthorchiidae</taxon>
        <taxon>Opisthorchis</taxon>
    </lineage>
</organism>
<reference evidence="1 2" key="1">
    <citation type="submission" date="2013-11" db="EMBL/GenBank/DDBJ databases">
        <title>Opisthorchis viverrini - life in the bile duct.</title>
        <authorList>
            <person name="Young N.D."/>
            <person name="Nagarajan N."/>
            <person name="Lin S.J."/>
            <person name="Korhonen P.K."/>
            <person name="Jex A.R."/>
            <person name="Hall R.S."/>
            <person name="Safavi-Hemami H."/>
            <person name="Kaewkong W."/>
            <person name="Bertrand D."/>
            <person name="Gao S."/>
            <person name="Seet Q."/>
            <person name="Wongkham S."/>
            <person name="Teh B.T."/>
            <person name="Wongkham C."/>
            <person name="Intapan P.M."/>
            <person name="Maleewong W."/>
            <person name="Yang X."/>
            <person name="Hu M."/>
            <person name="Wang Z."/>
            <person name="Hofmann A."/>
            <person name="Sternberg P.W."/>
            <person name="Tan P."/>
            <person name="Wang J."/>
            <person name="Gasser R.B."/>
        </authorList>
    </citation>
    <scope>NUCLEOTIDE SEQUENCE [LARGE SCALE GENOMIC DNA]</scope>
</reference>
<dbReference type="KEGG" id="ovi:T265_00714"/>
<name>A0A075AC02_OPIVI</name>
<sequence length="350" mass="39110">MKKQTGLLFLILGHTPNKVAFWAAGPLHTLAYQSSGVVDKFIYTDGRISSFEPIVDRIASRIMASVVVSKRGNWQPITYLRDRSRYCRESVELIARRNLVNELLTRRSRVSIKSEACWISQELEGVCLNLDLDNGFPPPVGGDFMTCKVCKKIYYKNLKILAALSQNTNCKAVGPRRGRGESVELIARRNLVNELLTRRSRVSIKSEACWISQELEGVCLNLDLDNGFPPPVGGDFMTCKALQFPDQDGIPSLILGAGGPDISTFILGLLRIPLITDTITSRRRHSTIVLHCKSGPQTASSSYRGIHRTYLPPRTLELLIKVPVMDNLLTTKTLNNRQYAFMARRSANTC</sequence>
<dbReference type="GeneID" id="20314902"/>
<dbReference type="RefSeq" id="XP_009162827.1">
    <property type="nucleotide sequence ID" value="XM_009164563.1"/>
</dbReference>
<gene>
    <name evidence="1" type="ORF">T265_00714</name>
</gene>
<dbReference type="Proteomes" id="UP000054324">
    <property type="component" value="Unassembled WGS sequence"/>
</dbReference>
<keyword evidence="2" id="KW-1185">Reference proteome</keyword>
<dbReference type="CTD" id="20314902"/>
<accession>A0A075AC02</accession>
<proteinExistence type="predicted"/>
<protein>
    <submittedName>
        <fullName evidence="1">Uncharacterized protein</fullName>
    </submittedName>
</protein>
<dbReference type="EMBL" id="KL596625">
    <property type="protein sequence ID" value="KER33400.1"/>
    <property type="molecule type" value="Genomic_DNA"/>
</dbReference>
<evidence type="ECO:0000313" key="1">
    <source>
        <dbReference type="EMBL" id="KER33400.1"/>
    </source>
</evidence>
<dbReference type="AlphaFoldDB" id="A0A075AC02"/>